<sequence length="133" mass="14772">MEMKPSSQAACDKLLTRFYNFHDGVIRSVTLQYVEGGERTVELLIATRDSMATENESWVAVRILVRQVSSLAICERPRTTLQVLSQGLHLLATGDQVGVEFGGFDDQPDSLDELAASDGFAIGKEMEFRVEPY</sequence>
<keyword evidence="2" id="KW-1185">Reference proteome</keyword>
<evidence type="ECO:0000313" key="2">
    <source>
        <dbReference type="Proteomes" id="UP000318878"/>
    </source>
</evidence>
<evidence type="ECO:0000313" key="1">
    <source>
        <dbReference type="EMBL" id="TWT29647.1"/>
    </source>
</evidence>
<dbReference type="AlphaFoldDB" id="A0A5C5UVS5"/>
<dbReference type="EMBL" id="SJPF01000007">
    <property type="protein sequence ID" value="TWT29647.1"/>
    <property type="molecule type" value="Genomic_DNA"/>
</dbReference>
<reference evidence="1 2" key="1">
    <citation type="submission" date="2019-02" db="EMBL/GenBank/DDBJ databases">
        <title>Deep-cultivation of Planctomycetes and their phenomic and genomic characterization uncovers novel biology.</title>
        <authorList>
            <person name="Wiegand S."/>
            <person name="Jogler M."/>
            <person name="Boedeker C."/>
            <person name="Pinto D."/>
            <person name="Vollmers J."/>
            <person name="Rivas-Marin E."/>
            <person name="Kohn T."/>
            <person name="Peeters S.H."/>
            <person name="Heuer A."/>
            <person name="Rast P."/>
            <person name="Oberbeckmann S."/>
            <person name="Bunk B."/>
            <person name="Jeske O."/>
            <person name="Meyerdierks A."/>
            <person name="Storesund J.E."/>
            <person name="Kallscheuer N."/>
            <person name="Luecker S."/>
            <person name="Lage O.M."/>
            <person name="Pohl T."/>
            <person name="Merkel B.J."/>
            <person name="Hornburger P."/>
            <person name="Mueller R.-W."/>
            <person name="Bruemmer F."/>
            <person name="Labrenz M."/>
            <person name="Spormann A.M."/>
            <person name="Op Den Camp H."/>
            <person name="Overmann J."/>
            <person name="Amann R."/>
            <person name="Jetten M.S.M."/>
            <person name="Mascher T."/>
            <person name="Medema M.H."/>
            <person name="Devos D.P."/>
            <person name="Kaster A.-K."/>
            <person name="Ovreas L."/>
            <person name="Rohde M."/>
            <person name="Galperin M.Y."/>
            <person name="Jogler C."/>
        </authorList>
    </citation>
    <scope>NUCLEOTIDE SEQUENCE [LARGE SCALE GENOMIC DNA]</scope>
    <source>
        <strain evidence="1 2">Enr8</strain>
    </source>
</reference>
<name>A0A5C5UVS5_9BACT</name>
<proteinExistence type="predicted"/>
<accession>A0A5C5UVS5</accession>
<dbReference type="Proteomes" id="UP000318878">
    <property type="component" value="Unassembled WGS sequence"/>
</dbReference>
<comment type="caution">
    <text evidence="1">The sequence shown here is derived from an EMBL/GenBank/DDBJ whole genome shotgun (WGS) entry which is preliminary data.</text>
</comment>
<dbReference type="RefSeq" id="WP_146436577.1">
    <property type="nucleotide sequence ID" value="NZ_SJPF01000007.1"/>
</dbReference>
<gene>
    <name evidence="1" type="ORF">Enr8_48350</name>
</gene>
<dbReference type="OrthoDB" id="3873652at2"/>
<organism evidence="1 2">
    <name type="scientific">Blastopirellula retiformator</name>
    <dbReference type="NCBI Taxonomy" id="2527970"/>
    <lineage>
        <taxon>Bacteria</taxon>
        <taxon>Pseudomonadati</taxon>
        <taxon>Planctomycetota</taxon>
        <taxon>Planctomycetia</taxon>
        <taxon>Pirellulales</taxon>
        <taxon>Pirellulaceae</taxon>
        <taxon>Blastopirellula</taxon>
    </lineage>
</organism>
<protein>
    <submittedName>
        <fullName evidence="1">Uncharacterized protein</fullName>
    </submittedName>
</protein>